<reference evidence="1 2" key="1">
    <citation type="journal article" date="2018" name="Mol. Plant">
        <title>The genome of Artemisia annua provides insight into the evolution of Asteraceae family and artemisinin biosynthesis.</title>
        <authorList>
            <person name="Shen Q."/>
            <person name="Zhang L."/>
            <person name="Liao Z."/>
            <person name="Wang S."/>
            <person name="Yan T."/>
            <person name="Shi P."/>
            <person name="Liu M."/>
            <person name="Fu X."/>
            <person name="Pan Q."/>
            <person name="Wang Y."/>
            <person name="Lv Z."/>
            <person name="Lu X."/>
            <person name="Zhang F."/>
            <person name="Jiang W."/>
            <person name="Ma Y."/>
            <person name="Chen M."/>
            <person name="Hao X."/>
            <person name="Li L."/>
            <person name="Tang Y."/>
            <person name="Lv G."/>
            <person name="Zhou Y."/>
            <person name="Sun X."/>
            <person name="Brodelius P.E."/>
            <person name="Rose J.K.C."/>
            <person name="Tang K."/>
        </authorList>
    </citation>
    <scope>NUCLEOTIDE SEQUENCE [LARGE SCALE GENOMIC DNA]</scope>
    <source>
        <strain evidence="2">cv. Huhao1</strain>
        <tissue evidence="1">Leaf</tissue>
    </source>
</reference>
<evidence type="ECO:0000313" key="2">
    <source>
        <dbReference type="Proteomes" id="UP000245207"/>
    </source>
</evidence>
<organism evidence="1 2">
    <name type="scientific">Artemisia annua</name>
    <name type="common">Sweet wormwood</name>
    <dbReference type="NCBI Taxonomy" id="35608"/>
    <lineage>
        <taxon>Eukaryota</taxon>
        <taxon>Viridiplantae</taxon>
        <taxon>Streptophyta</taxon>
        <taxon>Embryophyta</taxon>
        <taxon>Tracheophyta</taxon>
        <taxon>Spermatophyta</taxon>
        <taxon>Magnoliopsida</taxon>
        <taxon>eudicotyledons</taxon>
        <taxon>Gunneridae</taxon>
        <taxon>Pentapetalae</taxon>
        <taxon>asterids</taxon>
        <taxon>campanulids</taxon>
        <taxon>Asterales</taxon>
        <taxon>Asteraceae</taxon>
        <taxon>Asteroideae</taxon>
        <taxon>Anthemideae</taxon>
        <taxon>Artemisiinae</taxon>
        <taxon>Artemisia</taxon>
    </lineage>
</organism>
<dbReference type="AlphaFoldDB" id="A0A2U1PQ66"/>
<accession>A0A2U1PQ66</accession>
<keyword evidence="2" id="KW-1185">Reference proteome</keyword>
<dbReference type="OrthoDB" id="10266706at2759"/>
<evidence type="ECO:0000313" key="1">
    <source>
        <dbReference type="EMBL" id="PWA87914.1"/>
    </source>
</evidence>
<dbReference type="STRING" id="35608.A0A2U1PQ66"/>
<comment type="caution">
    <text evidence="1">The sequence shown here is derived from an EMBL/GenBank/DDBJ whole genome shotgun (WGS) entry which is preliminary data.</text>
</comment>
<name>A0A2U1PQ66_ARTAN</name>
<proteinExistence type="predicted"/>
<dbReference type="EMBL" id="PKPP01000865">
    <property type="protein sequence ID" value="PWA87914.1"/>
    <property type="molecule type" value="Genomic_DNA"/>
</dbReference>
<gene>
    <name evidence="1" type="ORF">CTI12_AA121720</name>
</gene>
<protein>
    <submittedName>
        <fullName evidence="1">Six-bladed beta-propeller, TolB-like protein</fullName>
    </submittedName>
</protein>
<sequence>MWATIETTENSGNFISFSIYFRCAHDSPLQCGFKLGVKNVPDLGYVISFSEDNNKDVYLLASSGL</sequence>
<dbReference type="Proteomes" id="UP000245207">
    <property type="component" value="Unassembled WGS sequence"/>
</dbReference>